<evidence type="ECO:0000256" key="12">
    <source>
        <dbReference type="RuleBase" id="RU003822"/>
    </source>
</evidence>
<dbReference type="Proteomes" id="UP000279307">
    <property type="component" value="Chromosome 9"/>
</dbReference>
<dbReference type="Pfam" id="PF01007">
    <property type="entry name" value="IRK"/>
    <property type="match status" value="1"/>
</dbReference>
<evidence type="ECO:0000256" key="13">
    <source>
        <dbReference type="SAM" id="MobiDB-lite"/>
    </source>
</evidence>
<evidence type="ECO:0000313" key="17">
    <source>
        <dbReference type="EMBL" id="RLU18987.1"/>
    </source>
</evidence>
<evidence type="ECO:0000256" key="11">
    <source>
        <dbReference type="ARBA" id="ARBA00034430"/>
    </source>
</evidence>
<comment type="caution">
    <text evidence="17">The sequence shown here is derived from an EMBL/GenBank/DDBJ whole genome shotgun (WGS) entry which is preliminary data.</text>
</comment>
<evidence type="ECO:0000256" key="14">
    <source>
        <dbReference type="SAM" id="Phobius"/>
    </source>
</evidence>
<dbReference type="PANTHER" id="PTHR11767">
    <property type="entry name" value="INWARD RECTIFIER POTASSIUM CHANNEL"/>
    <property type="match status" value="1"/>
</dbReference>
<keyword evidence="6 12" id="KW-0630">Potassium</keyword>
<evidence type="ECO:0000256" key="3">
    <source>
        <dbReference type="ARBA" id="ARBA00022538"/>
    </source>
</evidence>
<comment type="similarity">
    <text evidence="12">Belongs to the inward rectifier-type potassium channel (TC 1.A.2.1) family.</text>
</comment>
<keyword evidence="2 12" id="KW-0813">Transport</keyword>
<dbReference type="Pfam" id="PF17655">
    <property type="entry name" value="IRK_C"/>
    <property type="match status" value="1"/>
</dbReference>
<dbReference type="GO" id="GO:0034765">
    <property type="term" value="P:regulation of monoatomic ion transmembrane transport"/>
    <property type="evidence" value="ECO:0007669"/>
    <property type="project" value="TreeGrafter"/>
</dbReference>
<sequence>MEEASKLFQLPGTIEEEEEVEERRVEGLKLRESLENARAGSPLLPKGISVPSNLARNVTLIRVSTQSSSIAGGIGRQDSTRMNGINGNALKMGDKSLTPDCGEEQKLIPSTTPTTPMIMQVTKNPYSSLKCRSRYRAGPTPKLRRRAVLKNGDCNVLQSRISRRSLRFLQDIFTTLVDTQWRWTLLCFIMSFFLTWLAFAVIWWLIAFTHGDFEESHMPPVQVENNWTPCVYNIFSFTSCFLFSIETQHTIGYGFRSTTEECPEAIFVMCIQSISGVIIQAFMVGIVFAKMTRPKQRTQTLLFSRNAVICQRDGELCLMFRVGDMRKSHIIGASVRAQLIRNRTTKEGEILSHHQQELVVGTDGENGDLFFIWPTIIIHVINDSSPFYNMSAEDMLTERFEIVLILEGTVESTGQTTQARSSYLSQEILWGHRFDSMVSYSKERQGYEVDYSLFNSTTQVDTPLCSGRELAEFYRVQDDLRHPTDGGLRKVSSEPKSVPIVLNTLCQADNAGFLIHQVELEEYLSRRLLAGVLIDEEHLIERQCACNYRRINQCCLRLPLTPLDSSNSHNSVENEYRWRNGCTFPNCISSANQLENIEQSEMFDFDPDAIQVMEDVELQQLPEAVNREIVKNSQEIVYEEEEEEGLLERKLVRLDEENSNAVKNTYPKFYEREDLPLIKVQENRRDIRHQIRHTVHDPEKECKTKNDEFARKDYEVCLEKRLRLHDKRCQLIASVRQDQQFVQDNIFMNRKQKPSKECNSNEKQYHLKAFNRSLSVGDPFVTDNRRSFRESRENAINNMKNVKMMEAGPKSFKKIGKYFLMPLDHSNNNPMFRQRLNYDLRRENGISQTKITPKQHNNVSFENEKITRKTPLNLAKIMIQRKVYPNDIRLPVSPVSPESGFCEESPDINPRKPHLLVNVSKDDEIVERENNSSSESDLSRKNMINGFNTFVVPEECVEHHIVETPISRNNNIRDIDKNKSSSDSDLSHRYPINNDSDLVKCSKNQVAEEPYLSDRTEQNVETVDESNILSHNNNKESLGIDDLRICLDNNLSCKN</sequence>
<comment type="subcellular location">
    <subcellularLocation>
        <location evidence="1 12">Membrane</location>
        <topology evidence="1 12">Multi-pass membrane protein</topology>
    </subcellularLocation>
</comment>
<dbReference type="SUPFAM" id="SSF81296">
    <property type="entry name" value="E set domains"/>
    <property type="match status" value="1"/>
</dbReference>
<feature type="compositionally biased region" description="Basic and acidic residues" evidence="13">
    <location>
        <begin position="971"/>
        <end position="988"/>
    </location>
</feature>
<keyword evidence="8 12" id="KW-0406">Ion transport</keyword>
<keyword evidence="5 12" id="KW-0851">Voltage-gated channel</keyword>
<feature type="transmembrane region" description="Helical" evidence="14">
    <location>
        <begin position="183"/>
        <end position="206"/>
    </location>
</feature>
<feature type="transmembrane region" description="Helical" evidence="14">
    <location>
        <begin position="266"/>
        <end position="289"/>
    </location>
</feature>
<dbReference type="GO" id="GO:0005242">
    <property type="term" value="F:inward rectifier potassium channel activity"/>
    <property type="evidence" value="ECO:0007669"/>
    <property type="project" value="InterPro"/>
</dbReference>
<keyword evidence="10 12" id="KW-0407">Ion channel</keyword>
<feature type="domain" description="Inward rectifier potassium channel C-terminal" evidence="16">
    <location>
        <begin position="301"/>
        <end position="472"/>
    </location>
</feature>
<dbReference type="InterPro" id="IPR013518">
    <property type="entry name" value="K_chnl_inward-rec_Kir_cyto"/>
</dbReference>
<feature type="domain" description="Potassium channel inwardly rectifying transmembrane" evidence="15">
    <location>
        <begin position="148"/>
        <end position="294"/>
    </location>
</feature>
<dbReference type="GO" id="GO:0034702">
    <property type="term" value="C:monoatomic ion channel complex"/>
    <property type="evidence" value="ECO:0007669"/>
    <property type="project" value="UniProtKB-KW"/>
</dbReference>
<name>A0A3L8DEV9_OOCBI</name>
<comment type="catalytic activity">
    <reaction evidence="11">
        <text>K(+)(in) = K(+)(out)</text>
        <dbReference type="Rhea" id="RHEA:29463"/>
        <dbReference type="ChEBI" id="CHEBI:29103"/>
    </reaction>
</comment>
<evidence type="ECO:0000256" key="4">
    <source>
        <dbReference type="ARBA" id="ARBA00022692"/>
    </source>
</evidence>
<keyword evidence="9 14" id="KW-0472">Membrane</keyword>
<evidence type="ECO:0000256" key="8">
    <source>
        <dbReference type="ARBA" id="ARBA00023065"/>
    </source>
</evidence>
<evidence type="ECO:0000256" key="5">
    <source>
        <dbReference type="ARBA" id="ARBA00022882"/>
    </source>
</evidence>
<dbReference type="GO" id="GO:1990573">
    <property type="term" value="P:potassium ion import across plasma membrane"/>
    <property type="evidence" value="ECO:0007669"/>
    <property type="project" value="TreeGrafter"/>
</dbReference>
<proteinExistence type="inferred from homology"/>
<accession>A0A3L8DEV9</accession>
<dbReference type="InterPro" id="IPR040445">
    <property type="entry name" value="Kir_TM"/>
</dbReference>
<evidence type="ECO:0000256" key="7">
    <source>
        <dbReference type="ARBA" id="ARBA00022989"/>
    </source>
</evidence>
<dbReference type="InterPro" id="IPR014756">
    <property type="entry name" value="Ig_E-set"/>
</dbReference>
<dbReference type="OrthoDB" id="273257at2759"/>
<dbReference type="FunFam" id="1.10.287.70:FF:000078">
    <property type="entry name" value="Putative Inward rectifier potassium channel"/>
    <property type="match status" value="1"/>
</dbReference>
<evidence type="ECO:0000256" key="2">
    <source>
        <dbReference type="ARBA" id="ARBA00022448"/>
    </source>
</evidence>
<reference evidence="17" key="1">
    <citation type="journal article" date="2018" name="Genome Res.">
        <title>The genomic architecture and molecular evolution of ant odorant receptors.</title>
        <authorList>
            <person name="McKenzie S.K."/>
            <person name="Kronauer D.J.C."/>
        </authorList>
    </citation>
    <scope>NUCLEOTIDE SEQUENCE [LARGE SCALE GENOMIC DNA]</scope>
    <source>
        <strain evidence="17">Clonal line C1</strain>
    </source>
</reference>
<dbReference type="Gene3D" id="2.60.40.1400">
    <property type="entry name" value="G protein-activated inward rectifier potassium channel 1"/>
    <property type="match status" value="1"/>
</dbReference>
<evidence type="ECO:0000256" key="9">
    <source>
        <dbReference type="ARBA" id="ARBA00023136"/>
    </source>
</evidence>
<evidence type="ECO:0000259" key="16">
    <source>
        <dbReference type="Pfam" id="PF17655"/>
    </source>
</evidence>
<keyword evidence="3 12" id="KW-0633">Potassium transport</keyword>
<dbReference type="FunFam" id="2.60.40.1400:FF:000001">
    <property type="entry name" value="G protein-activated inward rectifier potassium channel 2"/>
    <property type="match status" value="1"/>
</dbReference>
<feature type="transmembrane region" description="Helical" evidence="14">
    <location>
        <begin position="226"/>
        <end position="245"/>
    </location>
</feature>
<keyword evidence="4 12" id="KW-0812">Transmembrane</keyword>
<evidence type="ECO:0000256" key="1">
    <source>
        <dbReference type="ARBA" id="ARBA00004141"/>
    </source>
</evidence>
<gene>
    <name evidence="17" type="ORF">DMN91_009345</name>
</gene>
<evidence type="ECO:0000259" key="15">
    <source>
        <dbReference type="Pfam" id="PF01007"/>
    </source>
</evidence>
<dbReference type="EMBL" id="QOIP01000009">
    <property type="protein sequence ID" value="RLU18987.1"/>
    <property type="molecule type" value="Genomic_DNA"/>
</dbReference>
<dbReference type="GO" id="GO:0005886">
    <property type="term" value="C:plasma membrane"/>
    <property type="evidence" value="ECO:0007669"/>
    <property type="project" value="TreeGrafter"/>
</dbReference>
<feature type="region of interest" description="Disordered" evidence="13">
    <location>
        <begin position="971"/>
        <end position="991"/>
    </location>
</feature>
<evidence type="ECO:0008006" key="18">
    <source>
        <dbReference type="Google" id="ProtNLM"/>
    </source>
</evidence>
<evidence type="ECO:0000256" key="10">
    <source>
        <dbReference type="ARBA" id="ARBA00023303"/>
    </source>
</evidence>
<protein>
    <recommendedName>
        <fullName evidence="18">Inward rectifier potassium channel</fullName>
    </recommendedName>
</protein>
<dbReference type="SUPFAM" id="SSF81324">
    <property type="entry name" value="Voltage-gated potassium channels"/>
    <property type="match status" value="1"/>
</dbReference>
<organism evidence="17">
    <name type="scientific">Ooceraea biroi</name>
    <name type="common">Clonal raider ant</name>
    <name type="synonym">Cerapachys biroi</name>
    <dbReference type="NCBI Taxonomy" id="2015173"/>
    <lineage>
        <taxon>Eukaryota</taxon>
        <taxon>Metazoa</taxon>
        <taxon>Ecdysozoa</taxon>
        <taxon>Arthropoda</taxon>
        <taxon>Hexapoda</taxon>
        <taxon>Insecta</taxon>
        <taxon>Pterygota</taxon>
        <taxon>Neoptera</taxon>
        <taxon>Endopterygota</taxon>
        <taxon>Hymenoptera</taxon>
        <taxon>Apocrita</taxon>
        <taxon>Aculeata</taxon>
        <taxon>Formicoidea</taxon>
        <taxon>Formicidae</taxon>
        <taxon>Dorylinae</taxon>
        <taxon>Ooceraea</taxon>
    </lineage>
</organism>
<keyword evidence="7 14" id="KW-1133">Transmembrane helix</keyword>
<dbReference type="PRINTS" id="PR01320">
    <property type="entry name" value="KIRCHANNEL"/>
</dbReference>
<dbReference type="InterPro" id="IPR041647">
    <property type="entry name" value="IRK_C"/>
</dbReference>
<dbReference type="InterPro" id="IPR016449">
    <property type="entry name" value="K_chnl_inward-rec_Kir"/>
</dbReference>
<dbReference type="AlphaFoldDB" id="A0A3L8DEV9"/>
<reference evidence="17" key="2">
    <citation type="submission" date="2018-07" db="EMBL/GenBank/DDBJ databases">
        <authorList>
            <person name="Mckenzie S.K."/>
            <person name="Kronauer D.J.C."/>
        </authorList>
    </citation>
    <scope>NUCLEOTIDE SEQUENCE</scope>
    <source>
        <strain evidence="17">Clonal line C1</strain>
    </source>
</reference>
<evidence type="ECO:0000256" key="6">
    <source>
        <dbReference type="ARBA" id="ARBA00022958"/>
    </source>
</evidence>
<dbReference type="PANTHER" id="PTHR11767:SF113">
    <property type="entry name" value="INWARDLY RECTIFYING POTASSIUM CHANNEL 2, ISOFORM D"/>
    <property type="match status" value="1"/>
</dbReference>
<dbReference type="Gene3D" id="1.10.287.70">
    <property type="match status" value="1"/>
</dbReference>